<accession>A0A6J8D1A9</accession>
<name>A0A6J8D1A9_MYTCO</name>
<gene>
    <name evidence="3" type="ORF">MCOR_35915</name>
</gene>
<dbReference type="Proteomes" id="UP000507470">
    <property type="component" value="Unassembled WGS sequence"/>
</dbReference>
<evidence type="ECO:0000256" key="2">
    <source>
        <dbReference type="SAM" id="MobiDB-lite"/>
    </source>
</evidence>
<feature type="compositionally biased region" description="Polar residues" evidence="2">
    <location>
        <begin position="302"/>
        <end position="334"/>
    </location>
</feature>
<evidence type="ECO:0000313" key="3">
    <source>
        <dbReference type="EMBL" id="CAC5401875.1"/>
    </source>
</evidence>
<dbReference type="OrthoDB" id="6059368at2759"/>
<sequence>MALSETRKLMEDSRSIITGNGDDLSVPLLLNTFISLVSSIDKRLQVFEKGIENFGEFKNIITSLTSRVITNEQGLKTCQTKVTKLETNVQGIGNLFDDVKARCDRNKIVTEENSKELEQAKACINKLFKNLSELSDQRQECNCQTELENMKEKVLDLQCRSMKNNLVFTRLYNVRDENTEELLRCFLNNELGIDYKIEFGNVHRFGRYQGGGRPIVARFLYHCDLQYVLDNAYRLRNTRYGIKQQFPKEIEDRRRKLYPIMKEAKRNRKIATLVRDRLFIDNELYQIPDDAEIADIPYQDGSLPTRQGGSSSLRQSDATPQRLSYASTQRQSDATPPRIERPKSTPSSDSNPEKRSRTGSTPKAHY</sequence>
<evidence type="ECO:0000313" key="4">
    <source>
        <dbReference type="Proteomes" id="UP000507470"/>
    </source>
</evidence>
<dbReference type="EMBL" id="CACVKT020006485">
    <property type="protein sequence ID" value="CAC5401875.1"/>
    <property type="molecule type" value="Genomic_DNA"/>
</dbReference>
<feature type="coiled-coil region" evidence="1">
    <location>
        <begin position="117"/>
        <end position="144"/>
    </location>
</feature>
<reference evidence="3 4" key="1">
    <citation type="submission" date="2020-06" db="EMBL/GenBank/DDBJ databases">
        <authorList>
            <person name="Li R."/>
            <person name="Bekaert M."/>
        </authorList>
    </citation>
    <scope>NUCLEOTIDE SEQUENCE [LARGE SCALE GENOMIC DNA]</scope>
    <source>
        <strain evidence="4">wild</strain>
    </source>
</reference>
<proteinExistence type="predicted"/>
<organism evidence="3 4">
    <name type="scientific">Mytilus coruscus</name>
    <name type="common">Sea mussel</name>
    <dbReference type="NCBI Taxonomy" id="42192"/>
    <lineage>
        <taxon>Eukaryota</taxon>
        <taxon>Metazoa</taxon>
        <taxon>Spiralia</taxon>
        <taxon>Lophotrochozoa</taxon>
        <taxon>Mollusca</taxon>
        <taxon>Bivalvia</taxon>
        <taxon>Autobranchia</taxon>
        <taxon>Pteriomorphia</taxon>
        <taxon>Mytilida</taxon>
        <taxon>Mytiloidea</taxon>
        <taxon>Mytilidae</taxon>
        <taxon>Mytilinae</taxon>
        <taxon>Mytilus</taxon>
    </lineage>
</organism>
<feature type="region of interest" description="Disordered" evidence="2">
    <location>
        <begin position="296"/>
        <end position="366"/>
    </location>
</feature>
<dbReference type="AlphaFoldDB" id="A0A6J8D1A9"/>
<evidence type="ECO:0000256" key="1">
    <source>
        <dbReference type="SAM" id="Coils"/>
    </source>
</evidence>
<keyword evidence="4" id="KW-1185">Reference proteome</keyword>
<keyword evidence="1" id="KW-0175">Coiled coil</keyword>
<protein>
    <submittedName>
        <fullName evidence="3">Uncharacterized protein</fullName>
    </submittedName>
</protein>